<accession>A0A0D2ZPB5</accession>
<sequence>MPKMSDFQAGLFPARSPLLRESLLVSFPPLIDMLKLSGSDGWTDGRSARRLRWRNGK</sequence>
<keyword evidence="2" id="KW-1185">Reference proteome</keyword>
<dbReference type="EnsemblPlants" id="Bo00285s030.1">
    <property type="protein sequence ID" value="Bo00285s030.1"/>
    <property type="gene ID" value="Bo00285s030"/>
</dbReference>
<proteinExistence type="predicted"/>
<evidence type="ECO:0000313" key="1">
    <source>
        <dbReference type="EnsemblPlants" id="Bo00285s030.1"/>
    </source>
</evidence>
<dbReference type="Proteomes" id="UP000032141">
    <property type="component" value="Unassembled WGS sequence"/>
</dbReference>
<dbReference type="HOGENOM" id="CLU_3002598_0_0_1"/>
<dbReference type="Gramene" id="Bo00285s030.1">
    <property type="protein sequence ID" value="Bo00285s030.1"/>
    <property type="gene ID" value="Bo00285s030"/>
</dbReference>
<protein>
    <submittedName>
        <fullName evidence="1">Uncharacterized protein</fullName>
    </submittedName>
</protein>
<evidence type="ECO:0000313" key="2">
    <source>
        <dbReference type="Proteomes" id="UP000032141"/>
    </source>
</evidence>
<dbReference type="AlphaFoldDB" id="A0A0D2ZPB5"/>
<reference evidence="1" key="2">
    <citation type="submission" date="2015-06" db="UniProtKB">
        <authorList>
            <consortium name="EnsemblPlants"/>
        </authorList>
    </citation>
    <scope>IDENTIFICATION</scope>
</reference>
<dbReference type="STRING" id="109376.A0A0D2ZPB5"/>
<organism evidence="1 2">
    <name type="scientific">Brassica oleracea var. oleracea</name>
    <dbReference type="NCBI Taxonomy" id="109376"/>
    <lineage>
        <taxon>Eukaryota</taxon>
        <taxon>Viridiplantae</taxon>
        <taxon>Streptophyta</taxon>
        <taxon>Embryophyta</taxon>
        <taxon>Tracheophyta</taxon>
        <taxon>Spermatophyta</taxon>
        <taxon>Magnoliopsida</taxon>
        <taxon>eudicotyledons</taxon>
        <taxon>Gunneridae</taxon>
        <taxon>Pentapetalae</taxon>
        <taxon>rosids</taxon>
        <taxon>malvids</taxon>
        <taxon>Brassicales</taxon>
        <taxon>Brassicaceae</taxon>
        <taxon>Brassiceae</taxon>
        <taxon>Brassica</taxon>
    </lineage>
</organism>
<reference evidence="1" key="1">
    <citation type="journal article" date="2014" name="Genome Biol.">
        <title>Transcriptome and methylome profiling reveals relics of genome dominance in the mesopolyploid Brassica oleracea.</title>
        <authorList>
            <person name="Parkin I.A."/>
            <person name="Koh C."/>
            <person name="Tang H."/>
            <person name="Robinson S.J."/>
            <person name="Kagale S."/>
            <person name="Clarke W.E."/>
            <person name="Town C.D."/>
            <person name="Nixon J."/>
            <person name="Krishnakumar V."/>
            <person name="Bidwell S.L."/>
            <person name="Denoeud F."/>
            <person name="Belcram H."/>
            <person name="Links M.G."/>
            <person name="Just J."/>
            <person name="Clarke C."/>
            <person name="Bender T."/>
            <person name="Huebert T."/>
            <person name="Mason A.S."/>
            <person name="Pires J.C."/>
            <person name="Barker G."/>
            <person name="Moore J."/>
            <person name="Walley P.G."/>
            <person name="Manoli S."/>
            <person name="Batley J."/>
            <person name="Edwards D."/>
            <person name="Nelson M.N."/>
            <person name="Wang X."/>
            <person name="Paterson A.H."/>
            <person name="King G."/>
            <person name="Bancroft I."/>
            <person name="Chalhoub B."/>
            <person name="Sharpe A.G."/>
        </authorList>
    </citation>
    <scope>NUCLEOTIDE SEQUENCE [LARGE SCALE GENOMIC DNA]</scope>
    <source>
        <strain evidence="1">cv. TO1000</strain>
    </source>
</reference>
<name>A0A0D2ZPB5_BRAOL</name>